<sequence>MAAIDKVRVIVVGDSGVGKSSLTHLMAHNEPIHNPSWTVGCSVEVKLHEYKEGTPQQKTYFIELWDIGGSNNHRNTRSVFYNPVHGIILVHDLTNRKSQENLKYWLAEVLNKEGSNKYKQSYDDFDTEQIAGNSMIPMILIGTKLDLADDGRVNDQNSIFSNIGQELGADKINLDCRDSRSLVPGSNSSIKLCRFFDKVIEMRYHRREFTSPYSVDKRRLYVPSPKVYHSD</sequence>
<evidence type="ECO:0000256" key="5">
    <source>
        <dbReference type="ARBA" id="ARBA00045267"/>
    </source>
</evidence>
<keyword evidence="3" id="KW-0342">GTP-binding</keyword>
<dbReference type="SUPFAM" id="SSF52540">
    <property type="entry name" value="P-loop containing nucleoside triphosphate hydrolases"/>
    <property type="match status" value="1"/>
</dbReference>
<dbReference type="InterPro" id="IPR001806">
    <property type="entry name" value="Small_GTPase"/>
</dbReference>
<dbReference type="PROSITE" id="PS51419">
    <property type="entry name" value="RAB"/>
    <property type="match status" value="1"/>
</dbReference>
<name>A0ABD0YJE4_9HEMI</name>
<protein>
    <recommendedName>
        <fullName evidence="4">Rab-like protein 3</fullName>
    </recommendedName>
</protein>
<dbReference type="FunFam" id="3.40.50.300:FF:000525">
    <property type="entry name" value="rab-like protein 3 isoform X1"/>
    <property type="match status" value="1"/>
</dbReference>
<dbReference type="GO" id="GO:0005525">
    <property type="term" value="F:GTP binding"/>
    <property type="evidence" value="ECO:0007669"/>
    <property type="project" value="UniProtKB-KW"/>
</dbReference>
<dbReference type="InterPro" id="IPR027417">
    <property type="entry name" value="P-loop_NTPase"/>
</dbReference>
<evidence type="ECO:0000256" key="1">
    <source>
        <dbReference type="ARBA" id="ARBA00006270"/>
    </source>
</evidence>
<keyword evidence="2" id="KW-0547">Nucleotide-binding</keyword>
<evidence type="ECO:0000256" key="2">
    <source>
        <dbReference type="ARBA" id="ARBA00022741"/>
    </source>
</evidence>
<gene>
    <name evidence="6" type="ORF">AAG570_011013</name>
</gene>
<evidence type="ECO:0000313" key="7">
    <source>
        <dbReference type="Proteomes" id="UP001558652"/>
    </source>
</evidence>
<dbReference type="EMBL" id="JBFDAA010000006">
    <property type="protein sequence ID" value="KAL1131396.1"/>
    <property type="molecule type" value="Genomic_DNA"/>
</dbReference>
<evidence type="ECO:0000313" key="6">
    <source>
        <dbReference type="EMBL" id="KAL1131396.1"/>
    </source>
</evidence>
<dbReference type="SMART" id="SM00174">
    <property type="entry name" value="RHO"/>
    <property type="match status" value="1"/>
</dbReference>
<keyword evidence="7" id="KW-1185">Reference proteome</keyword>
<comment type="similarity">
    <text evidence="1">Belongs to the small GTPase superfamily. Rab family.</text>
</comment>
<organism evidence="6 7">
    <name type="scientific">Ranatra chinensis</name>
    <dbReference type="NCBI Taxonomy" id="642074"/>
    <lineage>
        <taxon>Eukaryota</taxon>
        <taxon>Metazoa</taxon>
        <taxon>Ecdysozoa</taxon>
        <taxon>Arthropoda</taxon>
        <taxon>Hexapoda</taxon>
        <taxon>Insecta</taxon>
        <taxon>Pterygota</taxon>
        <taxon>Neoptera</taxon>
        <taxon>Paraneoptera</taxon>
        <taxon>Hemiptera</taxon>
        <taxon>Heteroptera</taxon>
        <taxon>Panheteroptera</taxon>
        <taxon>Nepomorpha</taxon>
        <taxon>Nepidae</taxon>
        <taxon>Ranatrinae</taxon>
        <taxon>Ranatra</taxon>
    </lineage>
</organism>
<dbReference type="Proteomes" id="UP001558652">
    <property type="component" value="Unassembled WGS sequence"/>
</dbReference>
<comment type="caution">
    <text evidence="6">The sequence shown here is derived from an EMBL/GenBank/DDBJ whole genome shotgun (WGS) entry which is preliminary data.</text>
</comment>
<dbReference type="SMART" id="SM00175">
    <property type="entry name" value="RAB"/>
    <property type="match status" value="1"/>
</dbReference>
<dbReference type="Gene3D" id="3.40.50.300">
    <property type="entry name" value="P-loop containing nucleotide triphosphate hydrolases"/>
    <property type="match status" value="1"/>
</dbReference>
<reference evidence="6 7" key="1">
    <citation type="submission" date="2024-07" db="EMBL/GenBank/DDBJ databases">
        <title>Chromosome-level genome assembly of the water stick insect Ranatra chinensis (Heteroptera: Nepidae).</title>
        <authorList>
            <person name="Liu X."/>
        </authorList>
    </citation>
    <scope>NUCLEOTIDE SEQUENCE [LARGE SCALE GENOMIC DNA]</scope>
    <source>
        <strain evidence="6">Cailab_2021Rc</strain>
        <tissue evidence="6">Muscle</tissue>
    </source>
</reference>
<dbReference type="Pfam" id="PF00071">
    <property type="entry name" value="Ras"/>
    <property type="match status" value="1"/>
</dbReference>
<comment type="function">
    <text evidence="5">Required for KRAS signaling regulation and modulation of cell proliferation. Regulator of KRAS prenylation, and probably prenylation of other small GTPases. Required for lymphocyte development and function. Not required for myeloid cell development.</text>
</comment>
<accession>A0ABD0YJE4</accession>
<dbReference type="SMART" id="SM00173">
    <property type="entry name" value="RAS"/>
    <property type="match status" value="1"/>
</dbReference>
<evidence type="ECO:0000256" key="3">
    <source>
        <dbReference type="ARBA" id="ARBA00023134"/>
    </source>
</evidence>
<dbReference type="AlphaFoldDB" id="A0ABD0YJE4"/>
<dbReference type="PANTHER" id="PTHR24073">
    <property type="entry name" value="DRAB5-RELATED"/>
    <property type="match status" value="1"/>
</dbReference>
<dbReference type="PRINTS" id="PR00449">
    <property type="entry name" value="RASTRNSFRMNG"/>
</dbReference>
<evidence type="ECO:0000256" key="4">
    <source>
        <dbReference type="ARBA" id="ARBA00041166"/>
    </source>
</evidence>
<proteinExistence type="inferred from homology"/>